<dbReference type="PIRSF" id="PIRSF006603">
    <property type="entry name" value="DinF"/>
    <property type="match status" value="1"/>
</dbReference>
<feature type="transmembrane region" description="Helical" evidence="10">
    <location>
        <begin position="15"/>
        <end position="36"/>
    </location>
</feature>
<keyword evidence="9" id="KW-0046">Antibiotic resistance</keyword>
<evidence type="ECO:0000256" key="4">
    <source>
        <dbReference type="ARBA" id="ARBA00022448"/>
    </source>
</evidence>
<keyword evidence="12" id="KW-1185">Reference proteome</keyword>
<evidence type="ECO:0000256" key="9">
    <source>
        <dbReference type="ARBA" id="ARBA00023251"/>
    </source>
</evidence>
<keyword evidence="5" id="KW-1003">Cell membrane</keyword>
<dbReference type="Proteomes" id="UP000199337">
    <property type="component" value="Unassembled WGS sequence"/>
</dbReference>
<feature type="transmembrane region" description="Helical" evidence="10">
    <location>
        <begin position="418"/>
        <end position="438"/>
    </location>
</feature>
<dbReference type="GO" id="GO:0005886">
    <property type="term" value="C:plasma membrane"/>
    <property type="evidence" value="ECO:0007669"/>
    <property type="project" value="UniProtKB-SubCell"/>
</dbReference>
<feature type="transmembrane region" description="Helical" evidence="10">
    <location>
        <begin position="357"/>
        <end position="382"/>
    </location>
</feature>
<dbReference type="Pfam" id="PF01554">
    <property type="entry name" value="MatE"/>
    <property type="match status" value="2"/>
</dbReference>
<evidence type="ECO:0000256" key="5">
    <source>
        <dbReference type="ARBA" id="ARBA00022475"/>
    </source>
</evidence>
<reference evidence="12" key="1">
    <citation type="submission" date="2016-10" db="EMBL/GenBank/DDBJ databases">
        <authorList>
            <person name="Varghese N."/>
            <person name="Submissions S."/>
        </authorList>
    </citation>
    <scope>NUCLEOTIDE SEQUENCE [LARGE SCALE GENOMIC DNA]</scope>
    <source>
        <strain evidence="12">DSM 17038</strain>
    </source>
</reference>
<keyword evidence="8 10" id="KW-0472">Membrane</keyword>
<accession>A0A1I2PS63</accession>
<keyword evidence="4" id="KW-0813">Transport</keyword>
<evidence type="ECO:0000256" key="8">
    <source>
        <dbReference type="ARBA" id="ARBA00023136"/>
    </source>
</evidence>
<protein>
    <recommendedName>
        <fullName evidence="3">Multidrug export protein MepA</fullName>
    </recommendedName>
</protein>
<evidence type="ECO:0000256" key="1">
    <source>
        <dbReference type="ARBA" id="ARBA00004651"/>
    </source>
</evidence>
<feature type="transmembrane region" description="Helical" evidence="10">
    <location>
        <begin position="135"/>
        <end position="153"/>
    </location>
</feature>
<dbReference type="InterPro" id="IPR051327">
    <property type="entry name" value="MATE_MepA_subfamily"/>
</dbReference>
<dbReference type="AlphaFoldDB" id="A0A1I2PS63"/>
<evidence type="ECO:0000256" key="10">
    <source>
        <dbReference type="SAM" id="Phobius"/>
    </source>
</evidence>
<dbReference type="PANTHER" id="PTHR43823">
    <property type="entry name" value="SPORULATION PROTEIN YKVU"/>
    <property type="match status" value="1"/>
</dbReference>
<evidence type="ECO:0000256" key="7">
    <source>
        <dbReference type="ARBA" id="ARBA00022989"/>
    </source>
</evidence>
<feature type="transmembrane region" description="Helical" evidence="10">
    <location>
        <begin position="93"/>
        <end position="115"/>
    </location>
</feature>
<dbReference type="STRING" id="341036.SAMN05660649_00935"/>
<evidence type="ECO:0000256" key="6">
    <source>
        <dbReference type="ARBA" id="ARBA00022692"/>
    </source>
</evidence>
<comment type="similarity">
    <text evidence="2">Belongs to the multi antimicrobial extrusion (MATE) (TC 2.A.66.1) family. MepA subfamily.</text>
</comment>
<feature type="transmembrane region" description="Helical" evidence="10">
    <location>
        <begin position="232"/>
        <end position="251"/>
    </location>
</feature>
<evidence type="ECO:0000313" key="11">
    <source>
        <dbReference type="EMBL" id="SFG16251.1"/>
    </source>
</evidence>
<dbReference type="RefSeq" id="WP_092469152.1">
    <property type="nucleotide sequence ID" value="NZ_FOOX01000002.1"/>
</dbReference>
<name>A0A1I2PS63_9FIRM</name>
<organism evidence="11 12">
    <name type="scientific">Desulfotruncus arcticus DSM 17038</name>
    <dbReference type="NCBI Taxonomy" id="1121424"/>
    <lineage>
        <taxon>Bacteria</taxon>
        <taxon>Bacillati</taxon>
        <taxon>Bacillota</taxon>
        <taxon>Clostridia</taxon>
        <taxon>Eubacteriales</taxon>
        <taxon>Desulfallaceae</taxon>
        <taxon>Desulfotruncus</taxon>
    </lineage>
</organism>
<feature type="transmembrane region" description="Helical" evidence="10">
    <location>
        <begin position="394"/>
        <end position="412"/>
    </location>
</feature>
<dbReference type="GO" id="GO:0046677">
    <property type="term" value="P:response to antibiotic"/>
    <property type="evidence" value="ECO:0007669"/>
    <property type="project" value="UniProtKB-KW"/>
</dbReference>
<dbReference type="GO" id="GO:0015297">
    <property type="term" value="F:antiporter activity"/>
    <property type="evidence" value="ECO:0007669"/>
    <property type="project" value="InterPro"/>
</dbReference>
<dbReference type="EMBL" id="FOOX01000002">
    <property type="protein sequence ID" value="SFG16251.1"/>
    <property type="molecule type" value="Genomic_DNA"/>
</dbReference>
<keyword evidence="6 10" id="KW-0812">Transmembrane</keyword>
<dbReference type="GO" id="GO:0042910">
    <property type="term" value="F:xenobiotic transmembrane transporter activity"/>
    <property type="evidence" value="ECO:0007669"/>
    <property type="project" value="InterPro"/>
</dbReference>
<feature type="transmembrane region" description="Helical" evidence="10">
    <location>
        <begin position="165"/>
        <end position="184"/>
    </location>
</feature>
<dbReference type="OrthoDB" id="9811110at2"/>
<dbReference type="InterPro" id="IPR002528">
    <property type="entry name" value="MATE_fam"/>
</dbReference>
<dbReference type="CDD" id="cd13143">
    <property type="entry name" value="MATE_MepA_like"/>
    <property type="match status" value="1"/>
</dbReference>
<gene>
    <name evidence="11" type="ORF">SAMN05660649_00935</name>
</gene>
<feature type="transmembrane region" description="Helical" evidence="10">
    <location>
        <begin position="271"/>
        <end position="292"/>
    </location>
</feature>
<proteinExistence type="inferred from homology"/>
<feature type="transmembrane region" description="Helical" evidence="10">
    <location>
        <begin position="190"/>
        <end position="211"/>
    </location>
</feature>
<comment type="subcellular location">
    <subcellularLocation>
        <location evidence="1">Cell membrane</location>
        <topology evidence="1">Multi-pass membrane protein</topology>
    </subcellularLocation>
</comment>
<dbReference type="InterPro" id="IPR045070">
    <property type="entry name" value="MATE_MepA-like"/>
</dbReference>
<evidence type="ECO:0000256" key="2">
    <source>
        <dbReference type="ARBA" id="ARBA00008417"/>
    </source>
</evidence>
<dbReference type="PANTHER" id="PTHR43823:SF3">
    <property type="entry name" value="MULTIDRUG EXPORT PROTEIN MEPA"/>
    <property type="match status" value="1"/>
</dbReference>
<evidence type="ECO:0000313" key="12">
    <source>
        <dbReference type="Proteomes" id="UP000199337"/>
    </source>
</evidence>
<sequence>MEHSTEMRDDRIGSLLWKFSLPAIVGMLVNALYNIIDRIFVGHGVGSLGLAATTVAFPIMLIMMGVSILIGVGATALISIRLGEQKQKDAEKIAGNGAVMLILLPLTITIIYLLFSDPILRLFGASPEVFPYARDFTHIIMLGSIFGSISMGMNNFIRAEGNPRIAMLTQLIGVFVNIILNYTFIFKLGLGIKGSALATISGQMVSAIWVLNYYWSGRSVVKIRLKNLKLQLPILISIMSIGFAPFAMQIANSIQQLLLNKILLAYGGDLALSAVGIMMSIATLLLMPLLGISQGAQPLIGYNYGARQYHRVKETLKKAILAGTCIALVFYLVIHLWPAQIIGLFSENNTALTQLTAHAMLVYFALLPVLAIQIMCSTYFQAVGKPVQSTILSLSRQVLLFIPLLLILPRFWGIDGVWRTAPIADALSVMLTISIIYLEIKKLPDTKLTNKLTGQPDILSR</sequence>
<keyword evidence="7 10" id="KW-1133">Transmembrane helix</keyword>
<evidence type="ECO:0000256" key="3">
    <source>
        <dbReference type="ARBA" id="ARBA00022106"/>
    </source>
</evidence>
<feature type="transmembrane region" description="Helical" evidence="10">
    <location>
        <begin position="56"/>
        <end position="81"/>
    </location>
</feature>
<dbReference type="NCBIfam" id="TIGR00797">
    <property type="entry name" value="matE"/>
    <property type="match status" value="1"/>
</dbReference>
<dbReference type="InterPro" id="IPR048279">
    <property type="entry name" value="MdtK-like"/>
</dbReference>
<feature type="transmembrane region" description="Helical" evidence="10">
    <location>
        <begin position="319"/>
        <end position="337"/>
    </location>
</feature>